<feature type="region of interest" description="Disordered" evidence="1">
    <location>
        <begin position="1"/>
        <end position="20"/>
    </location>
</feature>
<gene>
    <name evidence="3" type="ORF">DES41_1011266</name>
</gene>
<evidence type="ECO:0000313" key="3">
    <source>
        <dbReference type="EMBL" id="RCW76657.1"/>
    </source>
</evidence>
<dbReference type="InterPro" id="IPR029056">
    <property type="entry name" value="Ribokinase-like"/>
</dbReference>
<dbReference type="InterPro" id="IPR013749">
    <property type="entry name" value="PM/HMP-P_kinase-1"/>
</dbReference>
<dbReference type="GO" id="GO:0005829">
    <property type="term" value="C:cytosol"/>
    <property type="evidence" value="ECO:0007669"/>
    <property type="project" value="TreeGrafter"/>
</dbReference>
<keyword evidence="3" id="KW-0808">Transferase</keyword>
<dbReference type="EMBL" id="QPJK01000001">
    <property type="protein sequence ID" value="RCW76657.1"/>
    <property type="molecule type" value="Genomic_DNA"/>
</dbReference>
<evidence type="ECO:0000256" key="1">
    <source>
        <dbReference type="SAM" id="MobiDB-lite"/>
    </source>
</evidence>
<dbReference type="Proteomes" id="UP000252884">
    <property type="component" value="Unassembled WGS sequence"/>
</dbReference>
<comment type="caution">
    <text evidence="3">The sequence shown here is derived from an EMBL/GenBank/DDBJ whole genome shotgun (WGS) entry which is preliminary data.</text>
</comment>
<dbReference type="GO" id="GO:0008902">
    <property type="term" value="F:hydroxymethylpyrimidine kinase activity"/>
    <property type="evidence" value="ECO:0007669"/>
    <property type="project" value="TreeGrafter"/>
</dbReference>
<accession>A0A368YCR3</accession>
<dbReference type="RefSeq" id="WP_114466695.1">
    <property type="nucleotide sequence ID" value="NZ_QPJK01000001.1"/>
</dbReference>
<dbReference type="GO" id="GO:0009229">
    <property type="term" value="P:thiamine diphosphate biosynthetic process"/>
    <property type="evidence" value="ECO:0007669"/>
    <property type="project" value="UniProtKB-UniPathway"/>
</dbReference>
<dbReference type="UniPathway" id="UPA00060">
    <property type="reaction ID" value="UER00138"/>
</dbReference>
<evidence type="ECO:0000259" key="2">
    <source>
        <dbReference type="Pfam" id="PF08543"/>
    </source>
</evidence>
<dbReference type="SUPFAM" id="SSF53613">
    <property type="entry name" value="Ribokinase-like"/>
    <property type="match status" value="1"/>
</dbReference>
<evidence type="ECO:0000313" key="4">
    <source>
        <dbReference type="Proteomes" id="UP000252884"/>
    </source>
</evidence>
<dbReference type="Gene3D" id="3.40.1190.20">
    <property type="match status" value="1"/>
</dbReference>
<dbReference type="Pfam" id="PF08543">
    <property type="entry name" value="Phos_pyr_kin"/>
    <property type="match status" value="1"/>
</dbReference>
<proteinExistence type="predicted"/>
<name>A0A368YCR3_9BURK</name>
<dbReference type="OrthoDB" id="9810880at2"/>
<dbReference type="PANTHER" id="PTHR20858">
    <property type="entry name" value="PHOSPHOMETHYLPYRIMIDINE KINASE"/>
    <property type="match status" value="1"/>
</dbReference>
<dbReference type="AlphaFoldDB" id="A0A368YCR3"/>
<feature type="compositionally biased region" description="Acidic residues" evidence="1">
    <location>
        <begin position="285"/>
        <end position="315"/>
    </location>
</feature>
<feature type="domain" description="Pyridoxamine kinase/Phosphomethylpyrimidine kinase" evidence="2">
    <location>
        <begin position="33"/>
        <end position="275"/>
    </location>
</feature>
<reference evidence="3 4" key="1">
    <citation type="submission" date="2018-07" db="EMBL/GenBank/DDBJ databases">
        <title>Genomic Encyclopedia of Type Strains, Phase IV (KMG-IV): sequencing the most valuable type-strain genomes for metagenomic binning, comparative biology and taxonomic classification.</title>
        <authorList>
            <person name="Goeker M."/>
        </authorList>
    </citation>
    <scope>NUCLEOTIDE SEQUENCE [LARGE SCALE GENOMIC DNA]</scope>
    <source>
        <strain evidence="3 4">DSM 21634</strain>
    </source>
</reference>
<dbReference type="GO" id="GO:0009228">
    <property type="term" value="P:thiamine biosynthetic process"/>
    <property type="evidence" value="ECO:0007669"/>
    <property type="project" value="TreeGrafter"/>
</dbReference>
<feature type="region of interest" description="Disordered" evidence="1">
    <location>
        <begin position="281"/>
        <end position="315"/>
    </location>
</feature>
<sequence>MNDSAASPGSEPDAADTDEDAGPACVLVFNANDPSGAGGLSADAVAIASVGAHALPVVTGSYARDSAEIFEHFPFDEEAVTEQARAVLEDMAVQVIKVGFVGSPENLSAIAELTADYADVPVVAYMPNLSWWEEDQIDAYLDAFQELMLPQTTVLVGNHSTLWRWLLPDWSSQRSPSPRDIAKAAADKGAPYTLVTGILLPDQHVDNVLATPQTVLANARFELFEAQFTGAGDTLSAALAALLASGAELNEAVGEALTYLDQSLDGGFRPGMGHVLPDRMFWAQPEEDEDEDKDKDGAEGEEPPEADNDEGAVRH</sequence>
<organism evidence="3 4">
    <name type="scientific">Pseudorhodoferax soli</name>
    <dbReference type="NCBI Taxonomy" id="545864"/>
    <lineage>
        <taxon>Bacteria</taxon>
        <taxon>Pseudomonadati</taxon>
        <taxon>Pseudomonadota</taxon>
        <taxon>Betaproteobacteria</taxon>
        <taxon>Burkholderiales</taxon>
        <taxon>Comamonadaceae</taxon>
    </lineage>
</organism>
<dbReference type="PANTHER" id="PTHR20858:SF17">
    <property type="entry name" value="HYDROXYMETHYLPYRIMIDINE_PHOSPHOMETHYLPYRIMIDINE KINASE THI20-RELATED"/>
    <property type="match status" value="1"/>
</dbReference>
<dbReference type="GO" id="GO:0008972">
    <property type="term" value="F:phosphomethylpyrimidine kinase activity"/>
    <property type="evidence" value="ECO:0007669"/>
    <property type="project" value="TreeGrafter"/>
</dbReference>
<keyword evidence="3" id="KW-0418">Kinase</keyword>
<keyword evidence="4" id="KW-1185">Reference proteome</keyword>
<protein>
    <submittedName>
        <fullName evidence="3">Hydroxymethylpyrimidine/phosphomethylpyrimidine kinase</fullName>
    </submittedName>
</protein>